<dbReference type="PANTHER" id="PTHR30036">
    <property type="entry name" value="D-XYLOSE-BINDING PERIPLASMIC PROTEIN"/>
    <property type="match status" value="1"/>
</dbReference>
<dbReference type="InterPro" id="IPR028082">
    <property type="entry name" value="Peripla_BP_I"/>
</dbReference>
<dbReference type="SUPFAM" id="SSF53822">
    <property type="entry name" value="Periplasmic binding protein-like I"/>
    <property type="match status" value="1"/>
</dbReference>
<dbReference type="HOGENOM" id="CLU_037628_3_3_12"/>
<dbReference type="Pfam" id="PF13407">
    <property type="entry name" value="Peripla_BP_4"/>
    <property type="match status" value="1"/>
</dbReference>
<keyword evidence="5" id="KW-1185">Reference proteome</keyword>
<dbReference type="RefSeq" id="WP_013969288.1">
    <property type="nucleotide sequence ID" value="NC_015732.1"/>
</dbReference>
<gene>
    <name evidence="4" type="ordered locus">Spica_1860</name>
</gene>
<dbReference type="GO" id="GO:0030288">
    <property type="term" value="C:outer membrane-bounded periplasmic space"/>
    <property type="evidence" value="ECO:0007669"/>
    <property type="project" value="TreeGrafter"/>
</dbReference>
<evidence type="ECO:0000259" key="3">
    <source>
        <dbReference type="Pfam" id="PF13407"/>
    </source>
</evidence>
<dbReference type="Proteomes" id="UP000000503">
    <property type="component" value="Chromosome"/>
</dbReference>
<dbReference type="AlphaFoldDB" id="F8F3Q3"/>
<dbReference type="KEGG" id="scd:Spica_1860"/>
<dbReference type="InterPro" id="IPR050555">
    <property type="entry name" value="Bact_Solute-Bind_Prot2"/>
</dbReference>
<comment type="similarity">
    <text evidence="2">Belongs to the bacterial solute-binding protein 2 family.</text>
</comment>
<reference evidence="5" key="1">
    <citation type="journal article" date="2013" name="Stand. Genomic Sci.">
        <title>Genome sequence of the thermophilic fresh-water bacterium Spirochaeta caldaria type strain (H1(T)), reclassification of Spirochaeta caldaria, Spirochaeta stenostrepta, and Spirochaeta zuelzerae in the genus Treponema as Treponema caldaria comb. nov., Treponema stenostrepta comb. nov., and Treponema zuelzerae comb. nov., and emendation of the genus Treponema.</title>
        <authorList>
            <person name="Abt B."/>
            <person name="Goker M."/>
            <person name="Scheuner C."/>
            <person name="Han C."/>
            <person name="Lu M."/>
            <person name="Misra M."/>
            <person name="Lapidus A."/>
            <person name="Nolan M."/>
            <person name="Lucas S."/>
            <person name="Hammon N."/>
            <person name="Deshpande S."/>
            <person name="Cheng J.F."/>
            <person name="Tapia R."/>
            <person name="Goodwin L.A."/>
            <person name="Pitluck S."/>
            <person name="Liolios K."/>
            <person name="Pagani I."/>
            <person name="Ivanova N."/>
            <person name="Mavromatis K."/>
            <person name="Mikhailova N."/>
            <person name="Huntemann M."/>
            <person name="Pati A."/>
            <person name="Chen A."/>
            <person name="Palaniappan K."/>
            <person name="Land M."/>
            <person name="Hauser L."/>
            <person name="Jeffries C.D."/>
            <person name="Rohde M."/>
            <person name="Spring S."/>
            <person name="Gronow S."/>
            <person name="Detter J.C."/>
            <person name="Bristow J."/>
            <person name="Eisen J.A."/>
            <person name="Markowitz V."/>
            <person name="Hugenholtz P."/>
            <person name="Kyrpides N.C."/>
            <person name="Woyke T."/>
            <person name="Klenk H.P."/>
        </authorList>
    </citation>
    <scope>NUCLEOTIDE SEQUENCE</scope>
    <source>
        <strain evidence="5">ATCC 51460 / DSM 7334 / H1</strain>
    </source>
</reference>
<feature type="domain" description="Periplasmic binding protein" evidence="3">
    <location>
        <begin position="55"/>
        <end position="308"/>
    </location>
</feature>
<accession>F8F3Q3</accession>
<dbReference type="InterPro" id="IPR025997">
    <property type="entry name" value="SBP_2_dom"/>
</dbReference>
<dbReference type="OrthoDB" id="569491at2"/>
<dbReference type="EMBL" id="CP002868">
    <property type="protein sequence ID" value="AEJ19997.1"/>
    <property type="molecule type" value="Genomic_DNA"/>
</dbReference>
<evidence type="ECO:0000256" key="2">
    <source>
        <dbReference type="ARBA" id="ARBA00007639"/>
    </source>
</evidence>
<comment type="subcellular location">
    <subcellularLocation>
        <location evidence="1">Cell envelope</location>
    </subcellularLocation>
</comment>
<evidence type="ECO:0000256" key="1">
    <source>
        <dbReference type="ARBA" id="ARBA00004196"/>
    </source>
</evidence>
<evidence type="ECO:0000313" key="5">
    <source>
        <dbReference type="Proteomes" id="UP000000503"/>
    </source>
</evidence>
<dbReference type="STRING" id="744872.Spica_1860"/>
<dbReference type="GO" id="GO:0030246">
    <property type="term" value="F:carbohydrate binding"/>
    <property type="evidence" value="ECO:0007669"/>
    <property type="project" value="TreeGrafter"/>
</dbReference>
<proteinExistence type="inferred from homology"/>
<name>F8F3Q3_GRAC1</name>
<organism evidence="4 5">
    <name type="scientific">Gracilinema caldarium (strain ATCC 51460 / DSM 7334 / H1)</name>
    <name type="common">Treponema caldarium</name>
    <dbReference type="NCBI Taxonomy" id="744872"/>
    <lineage>
        <taxon>Bacteria</taxon>
        <taxon>Pseudomonadati</taxon>
        <taxon>Spirochaetota</taxon>
        <taxon>Spirochaetia</taxon>
        <taxon>Spirochaetales</taxon>
        <taxon>Breznakiellaceae</taxon>
        <taxon>Gracilinema</taxon>
    </lineage>
</organism>
<dbReference type="eggNOG" id="COG1879">
    <property type="taxonomic scope" value="Bacteria"/>
</dbReference>
<dbReference type="Gene3D" id="3.40.50.2300">
    <property type="match status" value="2"/>
</dbReference>
<evidence type="ECO:0000313" key="4">
    <source>
        <dbReference type="EMBL" id="AEJ19997.1"/>
    </source>
</evidence>
<sequence length="331" mass="36469">MKKCLPFLIGSLALILIGILVWQLSILRTIQDSLSVAPIPNKSRTPIFHIVALLYAPERDSFYEQAFSNMQKTAINNNCVLQLFQYSESQSNEDIRKLLHLIRDINPDGLIISLPSISSFNQEITEITNKGIPIVTYETEPLTGKHIAHVGTNSFELGKLAGSTLRNRFPEPQKVGIILSFGGGYGTTQNASFLQGLQYSIRDSSAYTIALVRTVKNQHIGVETYIKDIIKTDPPLDIIICTTARDTEAMAQALIDLDRVGKPMIIGFGDSPTIRTLLSEGVVGATVTRNPEMGGRLAVESIIALIQNSRINIFQDPGATSLYPEQIWSVK</sequence>
<protein>
    <recommendedName>
        <fullName evidence="3">Periplasmic binding protein domain-containing protein</fullName>
    </recommendedName>
</protein>
<dbReference type="PANTHER" id="PTHR30036:SF7">
    <property type="entry name" value="ABC TRANSPORTER PERIPLASMIC-BINDING PROTEIN YPHF"/>
    <property type="match status" value="1"/>
</dbReference>